<keyword evidence="1" id="KW-0723">Serine/threonine-protein kinase</keyword>
<dbReference type="Gene3D" id="3.30.565.10">
    <property type="entry name" value="Histidine kinase-like ATPase, C-terminal domain"/>
    <property type="match status" value="1"/>
</dbReference>
<evidence type="ECO:0000313" key="4">
    <source>
        <dbReference type="EMBL" id="MFC4132456.1"/>
    </source>
</evidence>
<sequence>MRTGAAAGHTGYFHEAAVYSSERELLDIAVPFLLGGVAAGEPTLVAFSGPHADLIRRATADDPGIIYLAGGDMYARPAGAIAEYRKLLARLVAEGAQQIRIIGELAASAFGATWDWWARYESAINHAYDEFPLWSMCAYETATTPPGVMADVLRTHPRTAGPNGEHTPNETYLDPVSYLGEPQPAPADPLLRQAPAWTLVDPTPAAVRQAVRSAAPATLTSTGADLGGFMVAVSEGVTNALRHGRGPIRVRLWISSQRMVLAVTDQGAGPKDPFAGLLPLAEADPGGLGLWLSHQLCDHVSMHRDATGFTIRLTAGDPDADR</sequence>
<dbReference type="PANTHER" id="PTHR35526:SF3">
    <property type="entry name" value="ANTI-SIGMA-F FACTOR RSBW"/>
    <property type="match status" value="1"/>
</dbReference>
<comment type="caution">
    <text evidence="4">The sequence shown here is derived from an EMBL/GenBank/DDBJ whole genome shotgun (WGS) entry which is preliminary data.</text>
</comment>
<dbReference type="SUPFAM" id="SSF55874">
    <property type="entry name" value="ATPase domain of HSP90 chaperone/DNA topoisomerase II/histidine kinase"/>
    <property type="match status" value="1"/>
</dbReference>
<dbReference type="InterPro" id="IPR047718">
    <property type="entry name" value="RsbA-like_anti_sig"/>
</dbReference>
<dbReference type="NCBIfam" id="NF041045">
    <property type="entry name" value="RsbA_anti_sig"/>
    <property type="match status" value="1"/>
</dbReference>
<protein>
    <submittedName>
        <fullName evidence="4">Anti-sigma factor RsbA family regulatory protein</fullName>
    </submittedName>
</protein>
<evidence type="ECO:0000259" key="3">
    <source>
        <dbReference type="Pfam" id="PF14417"/>
    </source>
</evidence>
<keyword evidence="1" id="KW-0808">Transferase</keyword>
<dbReference type="InterPro" id="IPR050267">
    <property type="entry name" value="Anti-sigma-factor_SerPK"/>
</dbReference>
<organism evidence="4 5">
    <name type="scientific">Hamadaea flava</name>
    <dbReference type="NCBI Taxonomy" id="1742688"/>
    <lineage>
        <taxon>Bacteria</taxon>
        <taxon>Bacillati</taxon>
        <taxon>Actinomycetota</taxon>
        <taxon>Actinomycetes</taxon>
        <taxon>Micromonosporales</taxon>
        <taxon>Micromonosporaceae</taxon>
        <taxon>Hamadaea</taxon>
    </lineage>
</organism>
<feature type="domain" description="Histidine kinase/HSP90-like ATPase" evidence="2">
    <location>
        <begin position="205"/>
        <end position="314"/>
    </location>
</feature>
<reference evidence="5" key="1">
    <citation type="journal article" date="2019" name="Int. J. Syst. Evol. Microbiol.">
        <title>The Global Catalogue of Microorganisms (GCM) 10K type strain sequencing project: providing services to taxonomists for standard genome sequencing and annotation.</title>
        <authorList>
            <consortium name="The Broad Institute Genomics Platform"/>
            <consortium name="The Broad Institute Genome Sequencing Center for Infectious Disease"/>
            <person name="Wu L."/>
            <person name="Ma J."/>
        </authorList>
    </citation>
    <scope>NUCLEOTIDE SEQUENCE [LARGE SCALE GENOMIC DNA]</scope>
    <source>
        <strain evidence="5">CGMCC 4.7289</strain>
    </source>
</reference>
<evidence type="ECO:0000259" key="2">
    <source>
        <dbReference type="Pfam" id="PF13581"/>
    </source>
</evidence>
<evidence type="ECO:0000256" key="1">
    <source>
        <dbReference type="ARBA" id="ARBA00022527"/>
    </source>
</evidence>
<dbReference type="InterPro" id="IPR025847">
    <property type="entry name" value="MEDS_domain"/>
</dbReference>
<dbReference type="RefSeq" id="WP_253753202.1">
    <property type="nucleotide sequence ID" value="NZ_JAMZDZ010000001.1"/>
</dbReference>
<dbReference type="InterPro" id="IPR003594">
    <property type="entry name" value="HATPase_dom"/>
</dbReference>
<dbReference type="EMBL" id="JBHSAY010000009">
    <property type="protein sequence ID" value="MFC4132456.1"/>
    <property type="molecule type" value="Genomic_DNA"/>
</dbReference>
<gene>
    <name evidence="4" type="ORF">ACFOZ4_17750</name>
</gene>
<dbReference type="InterPro" id="IPR036890">
    <property type="entry name" value="HATPase_C_sf"/>
</dbReference>
<dbReference type="CDD" id="cd16936">
    <property type="entry name" value="HATPase_RsbW-like"/>
    <property type="match status" value="1"/>
</dbReference>
<proteinExistence type="predicted"/>
<accession>A0ABV8LPS0</accession>
<dbReference type="Pfam" id="PF13581">
    <property type="entry name" value="HATPase_c_2"/>
    <property type="match status" value="1"/>
</dbReference>
<dbReference type="Pfam" id="PF14417">
    <property type="entry name" value="MEDS"/>
    <property type="match status" value="1"/>
</dbReference>
<name>A0ABV8LPS0_9ACTN</name>
<evidence type="ECO:0000313" key="5">
    <source>
        <dbReference type="Proteomes" id="UP001595816"/>
    </source>
</evidence>
<feature type="domain" description="MEDS" evidence="3">
    <location>
        <begin position="14"/>
        <end position="157"/>
    </location>
</feature>
<keyword evidence="5" id="KW-1185">Reference proteome</keyword>
<dbReference type="PANTHER" id="PTHR35526">
    <property type="entry name" value="ANTI-SIGMA-F FACTOR RSBW-RELATED"/>
    <property type="match status" value="1"/>
</dbReference>
<keyword evidence="1" id="KW-0418">Kinase</keyword>
<dbReference type="Proteomes" id="UP001595816">
    <property type="component" value="Unassembled WGS sequence"/>
</dbReference>